<dbReference type="InterPro" id="IPR018236">
    <property type="entry name" value="SAICAR_synthetase_CS"/>
</dbReference>
<comment type="similarity">
    <text evidence="7">In the C-terminal section; belongs to the AIR carboxylase family. Class I subfamily.</text>
</comment>
<dbReference type="GO" id="GO:0005524">
    <property type="term" value="F:ATP binding"/>
    <property type="evidence" value="ECO:0007669"/>
    <property type="project" value="UniProtKB-UniRule"/>
</dbReference>
<dbReference type="EC" id="4.1.1.21" evidence="10"/>
<keyword evidence="14 23" id="KW-0547">Nucleotide-binding</keyword>
<dbReference type="InterPro" id="IPR040686">
    <property type="entry name" value="PurK_C"/>
</dbReference>
<dbReference type="NCBIfam" id="TIGR01162">
    <property type="entry name" value="purE"/>
    <property type="match status" value="1"/>
</dbReference>
<comment type="catalytic activity">
    <reaction evidence="1">
        <text>5-amino-1-(5-phospho-D-ribosyl)imidazole-4-carboxylate + H(+) = 5-amino-1-(5-phospho-beta-D-ribosyl)imidazole + CO2</text>
        <dbReference type="Rhea" id="RHEA:10792"/>
        <dbReference type="ChEBI" id="CHEBI:15378"/>
        <dbReference type="ChEBI" id="CHEBI:16526"/>
        <dbReference type="ChEBI" id="CHEBI:77657"/>
        <dbReference type="ChEBI" id="CHEBI:137981"/>
        <dbReference type="EC" id="4.1.1.21"/>
    </reaction>
</comment>
<evidence type="ECO:0000256" key="13">
    <source>
        <dbReference type="ARBA" id="ARBA00022723"/>
    </source>
</evidence>
<sequence>MRQLLDHAAEHGYGIPAFNVNNLEQVQAIMEAASETDSPVIMQASAGARKYAGEAFLRHLIEAAVESYPNIPVVMHQDHGQSPEICKGAIELGFSSVMMDGSLLPDGKTIADFEYNVEVTRKVVEMAHKLGVTVEGELGCLGSLETMQGDKEDGHGADGVLTLDQLLTDPEQAAEFVTRTQLDALAIAIGTSHGAYKFTRKPTGDILSIERVKEIHRRLPNTHLVMHGSSSVPQELLAEIRQFGGNMKETYGVPVEEIQEAIKYGVRKMTEFWLNKLAHIIPNHTTGVNPVDVVAPEERAQVEGRSMVVKRLKPIMVEAVARGYLIGSGWKDYQATGAVCGITLPAGLKQAAKLPHVLFTPAAKAEMGSHDENVDFAHVVKEVGQELAEQIRDVTLRLYTEAADYAASRGILIADTKFEFGLDDQGQLHLMDEVLTPDSSRFWPADSYAEGISPPSYDKQFVRDWLETQGVSLMSVQTPAAPTVGIVMGSSSDWDVMSQAVAILDEFGVSYECRVVSAHRMPIDMVDYGAQAPARGLKAIIAGAGGAAHLPGMLAALTHLPVFGVPVPSRYLRGEDSLLSIVQMPKGVPVATFAIGEAGAANAALHVIANLAVNDAVLTEKLIAYRARQTEAARAMRGQLGRMFCHSAQSLGYKVAVLDPDTHSPAGAVADLHICAAYDDAQALARLGDLCQAVSTEFENVPAQSLLTLAQHTRVTPSGDAVGIVQDRIREKAFISQAGVPVAPYAAIESLDDLQAADSALFPGILKTARFGYDGKGQARVADREQALAAFKEFGSQACVLEALQPLKSEISVVLARGLDDQAAAAIARTLDYVGVLCVEFFILEDGRLLANEVAPRPHNSGHYTMNACVTSQFEQQARVMAALPLGDTGALCPSMMLNILGDIWFDEQSQMREPDWAALLAVPGVSLHLYGKAEARVGRKMGHVNIVGESDQQVRERTARAAAALHIAFDHD</sequence>
<dbReference type="SUPFAM" id="SSF56104">
    <property type="entry name" value="SAICAR synthase-like"/>
    <property type="match status" value="1"/>
</dbReference>
<comment type="pathway">
    <text evidence="5">Purine metabolism; IMP biosynthesis via de novo pathway; 5-amino-1-(5-phospho-D-ribosyl)imidazole-4-carboxylate from 5-amino-1-(5-phospho-D-ribosyl)imidazole (carboxylase route): step 1/1.</text>
</comment>
<dbReference type="InterPro" id="IPR011761">
    <property type="entry name" value="ATP-grasp"/>
</dbReference>
<comment type="cofactor">
    <cofactor evidence="2">
        <name>Zn(2+)</name>
        <dbReference type="ChEBI" id="CHEBI:29105"/>
    </cofactor>
</comment>
<accession>A0A1I7Y3B8</accession>
<evidence type="ECO:0000256" key="23">
    <source>
        <dbReference type="PROSITE-ProRule" id="PRU00409"/>
    </source>
</evidence>
<keyword evidence="17" id="KW-0862">Zinc</keyword>
<evidence type="ECO:0000256" key="19">
    <source>
        <dbReference type="ARBA" id="ARBA00023152"/>
    </source>
</evidence>
<dbReference type="FunFam" id="3.20.20.70:FF:000111">
    <property type="entry name" value="Fructose-1,6-bisphosphate aldolase"/>
    <property type="match status" value="1"/>
</dbReference>
<dbReference type="GO" id="GO:0004638">
    <property type="term" value="F:phosphoribosylaminoimidazole carboxylase activity"/>
    <property type="evidence" value="ECO:0007669"/>
    <property type="project" value="UniProtKB-EC"/>
</dbReference>
<dbReference type="InterPro" id="IPR016185">
    <property type="entry name" value="PreATP-grasp_dom_sf"/>
</dbReference>
<dbReference type="GO" id="GO:0006096">
    <property type="term" value="P:glycolytic process"/>
    <property type="evidence" value="ECO:0007669"/>
    <property type="project" value="UniProtKB-KW"/>
</dbReference>
<dbReference type="InterPro" id="IPR003135">
    <property type="entry name" value="ATP-grasp_carboxylate-amine"/>
</dbReference>
<evidence type="ECO:0000256" key="9">
    <source>
        <dbReference type="ARBA" id="ARBA00012217"/>
    </source>
</evidence>
<comment type="similarity">
    <text evidence="6">Belongs to the class II fructose-bisphosphate aldolase family.</text>
</comment>
<evidence type="ECO:0000256" key="2">
    <source>
        <dbReference type="ARBA" id="ARBA00001947"/>
    </source>
</evidence>
<dbReference type="Pfam" id="PF00731">
    <property type="entry name" value="AIRC"/>
    <property type="match status" value="1"/>
</dbReference>
<evidence type="ECO:0000256" key="5">
    <source>
        <dbReference type="ARBA" id="ARBA00004747"/>
    </source>
</evidence>
<dbReference type="SUPFAM" id="SSF52255">
    <property type="entry name" value="N5-CAIR mutase (phosphoribosylaminoimidazole carboxylase, PurE)"/>
    <property type="match status" value="1"/>
</dbReference>
<evidence type="ECO:0000256" key="3">
    <source>
        <dbReference type="ARBA" id="ARBA00004672"/>
    </source>
</evidence>
<dbReference type="CDD" id="cd00947">
    <property type="entry name" value="TBP_aldolase_IIB"/>
    <property type="match status" value="1"/>
</dbReference>
<keyword evidence="25" id="KW-1185">Reference proteome</keyword>
<dbReference type="FunFam" id="3.30.1490.20:FF:000015">
    <property type="entry name" value="N5-carboxyaminoimidazole ribonucleotide synthase"/>
    <property type="match status" value="1"/>
</dbReference>
<dbReference type="GO" id="GO:0005829">
    <property type="term" value="C:cytosol"/>
    <property type="evidence" value="ECO:0007669"/>
    <property type="project" value="TreeGrafter"/>
</dbReference>
<dbReference type="UniPathway" id="UPA00074">
    <property type="reaction ID" value="UER00130"/>
</dbReference>
<comment type="pathway">
    <text evidence="4">Carbohydrate degradation; glycolysis; D-glyceraldehyde 3-phosphate and glycerone phosphate from D-glucose: step 4/4.</text>
</comment>
<reference evidence="26" key="1">
    <citation type="submission" date="2016-11" db="UniProtKB">
        <authorList>
            <consortium name="WormBaseParasite"/>
        </authorList>
    </citation>
    <scope>IDENTIFICATION</scope>
</reference>
<keyword evidence="13" id="KW-0479">Metal-binding</keyword>
<dbReference type="InterPro" id="IPR013785">
    <property type="entry name" value="Aldolase_TIM"/>
</dbReference>
<dbReference type="SUPFAM" id="SSF51569">
    <property type="entry name" value="Aldolase"/>
    <property type="match status" value="1"/>
</dbReference>
<keyword evidence="20" id="KW-0456">Lyase</keyword>
<dbReference type="Gene3D" id="3.30.1490.20">
    <property type="entry name" value="ATP-grasp fold, A domain"/>
    <property type="match status" value="1"/>
</dbReference>
<comment type="pathway">
    <text evidence="3">Purine metabolism; IMP biosynthesis via de novo pathway; 5-amino-1-(5-phospho-D-ribosyl)imidazole-4-carboxamide from 5-amino-1-(5-phospho-D-ribosyl)imidazole-4-carboxylate: step 1/2.</text>
</comment>
<dbReference type="Gene3D" id="3.40.50.1970">
    <property type="match status" value="1"/>
</dbReference>
<dbReference type="GO" id="GO:0004639">
    <property type="term" value="F:phosphoribosylaminoimidazolesuccinocarboxamide synthase activity"/>
    <property type="evidence" value="ECO:0007669"/>
    <property type="project" value="UniProtKB-EC"/>
</dbReference>
<evidence type="ECO:0000256" key="7">
    <source>
        <dbReference type="ARBA" id="ARBA00006114"/>
    </source>
</evidence>
<keyword evidence="15" id="KW-0658">Purine biosynthesis</keyword>
<dbReference type="PROSITE" id="PS50975">
    <property type="entry name" value="ATP_GRASP"/>
    <property type="match status" value="2"/>
</dbReference>
<dbReference type="PROSITE" id="PS01058">
    <property type="entry name" value="SAICAR_SYNTHETASE_2"/>
    <property type="match status" value="1"/>
</dbReference>
<evidence type="ECO:0000256" key="1">
    <source>
        <dbReference type="ARBA" id="ARBA00001244"/>
    </source>
</evidence>
<dbReference type="NCBIfam" id="TIGR00167">
    <property type="entry name" value="cbbA"/>
    <property type="match status" value="1"/>
</dbReference>
<dbReference type="InterPro" id="IPR054350">
    <property type="entry name" value="PurT/PurK_preATP-grasp"/>
</dbReference>
<dbReference type="EC" id="4.1.2.13" evidence="11"/>
<dbReference type="Pfam" id="PF17769">
    <property type="entry name" value="PurK_C"/>
    <property type="match status" value="1"/>
</dbReference>
<dbReference type="InterPro" id="IPR000771">
    <property type="entry name" value="FBA_II"/>
</dbReference>
<dbReference type="SMART" id="SM01001">
    <property type="entry name" value="AIRC"/>
    <property type="match status" value="1"/>
</dbReference>
<dbReference type="GO" id="GO:0004332">
    <property type="term" value="F:fructose-bisphosphate aldolase activity"/>
    <property type="evidence" value="ECO:0007669"/>
    <property type="project" value="UniProtKB-EC"/>
</dbReference>
<dbReference type="CDD" id="cd01414">
    <property type="entry name" value="SAICAR_synt_Sc"/>
    <property type="match status" value="1"/>
</dbReference>
<dbReference type="Gene3D" id="3.30.470.20">
    <property type="entry name" value="ATP-grasp fold, B domain"/>
    <property type="match status" value="2"/>
</dbReference>
<dbReference type="SUPFAM" id="SSF52440">
    <property type="entry name" value="PreATP-grasp domain"/>
    <property type="match status" value="1"/>
</dbReference>
<dbReference type="GO" id="GO:0006189">
    <property type="term" value="P:'de novo' IMP biosynthetic process"/>
    <property type="evidence" value="ECO:0007669"/>
    <property type="project" value="UniProtKB-UniPathway"/>
</dbReference>
<evidence type="ECO:0000313" key="25">
    <source>
        <dbReference type="Proteomes" id="UP000095287"/>
    </source>
</evidence>
<name>A0A1I7Y3B8_9BILA</name>
<evidence type="ECO:0000256" key="16">
    <source>
        <dbReference type="ARBA" id="ARBA00022793"/>
    </source>
</evidence>
<feature type="domain" description="ATP-grasp" evidence="24">
    <location>
        <begin position="732"/>
        <end position="786"/>
    </location>
</feature>
<dbReference type="Gene3D" id="3.20.20.70">
    <property type="entry name" value="Aldolase class I"/>
    <property type="match status" value="1"/>
</dbReference>
<dbReference type="WBParaSite" id="L893_g12318.t1">
    <property type="protein sequence ID" value="L893_g12318.t1"/>
    <property type="gene ID" value="L893_g12318"/>
</dbReference>
<dbReference type="Proteomes" id="UP000095287">
    <property type="component" value="Unplaced"/>
</dbReference>
<dbReference type="AlphaFoldDB" id="A0A1I7Y3B8"/>
<evidence type="ECO:0000313" key="26">
    <source>
        <dbReference type="WBParaSite" id="L893_g12318.t1"/>
    </source>
</evidence>
<evidence type="ECO:0000256" key="4">
    <source>
        <dbReference type="ARBA" id="ARBA00004714"/>
    </source>
</evidence>
<keyword evidence="18 23" id="KW-0067">ATP-binding</keyword>
<evidence type="ECO:0000256" key="20">
    <source>
        <dbReference type="ARBA" id="ARBA00023239"/>
    </source>
</evidence>
<dbReference type="NCBIfam" id="NF010568">
    <property type="entry name" value="PRK13961.1"/>
    <property type="match status" value="1"/>
</dbReference>
<dbReference type="PANTHER" id="PTHR11609:SF5">
    <property type="entry name" value="PHOSPHORIBOSYLAMINOIMIDAZOLE CARBOXYLASE"/>
    <property type="match status" value="1"/>
</dbReference>
<dbReference type="EC" id="6.3.2.6" evidence="9"/>
<dbReference type="Gene3D" id="3.40.50.20">
    <property type="match status" value="1"/>
</dbReference>
<keyword evidence="12" id="KW-0436">Ligase</keyword>
<evidence type="ECO:0000256" key="10">
    <source>
        <dbReference type="ARBA" id="ARBA00012329"/>
    </source>
</evidence>
<evidence type="ECO:0000256" key="21">
    <source>
        <dbReference type="ARBA" id="ARBA00030409"/>
    </source>
</evidence>
<evidence type="ECO:0000259" key="24">
    <source>
        <dbReference type="PROSITE" id="PS50975"/>
    </source>
</evidence>
<keyword evidence="16" id="KW-0210">Decarboxylase</keyword>
<proteinExistence type="inferred from homology"/>
<keyword evidence="19" id="KW-0324">Glycolysis</keyword>
<dbReference type="HAMAP" id="MF_01929">
    <property type="entry name" value="PurE_classI"/>
    <property type="match status" value="1"/>
</dbReference>
<dbReference type="HAMAP" id="MF_01928">
    <property type="entry name" value="PurK"/>
    <property type="match status" value="1"/>
</dbReference>
<dbReference type="InterPro" id="IPR033747">
    <property type="entry name" value="PurE_ClassI"/>
</dbReference>
<evidence type="ECO:0000256" key="15">
    <source>
        <dbReference type="ARBA" id="ARBA00022755"/>
    </source>
</evidence>
<dbReference type="PROSITE" id="PS00806">
    <property type="entry name" value="ALDOLASE_CLASS_II_2"/>
    <property type="match status" value="1"/>
</dbReference>
<evidence type="ECO:0000256" key="11">
    <source>
        <dbReference type="ARBA" id="ARBA00013068"/>
    </source>
</evidence>
<dbReference type="Pfam" id="PF22660">
    <property type="entry name" value="RS_preATP-grasp-like"/>
    <property type="match status" value="1"/>
</dbReference>
<dbReference type="PANTHER" id="PTHR11609">
    <property type="entry name" value="PURINE BIOSYNTHESIS PROTEIN 6/7, PUR6/7"/>
    <property type="match status" value="1"/>
</dbReference>
<dbReference type="InterPro" id="IPR005875">
    <property type="entry name" value="PurK"/>
</dbReference>
<evidence type="ECO:0000256" key="8">
    <source>
        <dbReference type="ARBA" id="ARBA00010190"/>
    </source>
</evidence>
<dbReference type="Pfam" id="PF01116">
    <property type="entry name" value="F_bP_aldolase"/>
    <property type="match status" value="1"/>
</dbReference>
<evidence type="ECO:0000256" key="17">
    <source>
        <dbReference type="ARBA" id="ARBA00022833"/>
    </source>
</evidence>
<feature type="domain" description="ATP-grasp" evidence="24">
    <location>
        <begin position="822"/>
        <end position="882"/>
    </location>
</feature>
<dbReference type="PROSITE" id="PS00602">
    <property type="entry name" value="ALDOLASE_CLASS_II_1"/>
    <property type="match status" value="1"/>
</dbReference>
<dbReference type="InterPro" id="IPR000031">
    <property type="entry name" value="PurE_dom"/>
</dbReference>
<evidence type="ECO:0000256" key="12">
    <source>
        <dbReference type="ARBA" id="ARBA00022598"/>
    </source>
</evidence>
<dbReference type="SUPFAM" id="SSF51246">
    <property type="entry name" value="Rudiment single hybrid motif"/>
    <property type="match status" value="1"/>
</dbReference>
<dbReference type="GO" id="GO:0008270">
    <property type="term" value="F:zinc ion binding"/>
    <property type="evidence" value="ECO:0007669"/>
    <property type="project" value="InterPro"/>
</dbReference>
<evidence type="ECO:0000256" key="14">
    <source>
        <dbReference type="ARBA" id="ARBA00022741"/>
    </source>
</evidence>
<dbReference type="InterPro" id="IPR013815">
    <property type="entry name" value="ATP_grasp_subdomain_1"/>
</dbReference>
<dbReference type="Pfam" id="PF02222">
    <property type="entry name" value="ATP-grasp"/>
    <property type="match status" value="1"/>
</dbReference>
<comment type="similarity">
    <text evidence="8">Belongs to the SAICAR synthetase family.</text>
</comment>
<evidence type="ECO:0000256" key="22">
    <source>
        <dbReference type="ARBA" id="ARBA00031804"/>
    </source>
</evidence>
<dbReference type="InterPro" id="IPR011054">
    <property type="entry name" value="Rudment_hybrid_motif"/>
</dbReference>
<evidence type="ECO:0000256" key="18">
    <source>
        <dbReference type="ARBA" id="ARBA00022840"/>
    </source>
</evidence>
<organism evidence="25 26">
    <name type="scientific">Steinernema glaseri</name>
    <dbReference type="NCBI Taxonomy" id="37863"/>
    <lineage>
        <taxon>Eukaryota</taxon>
        <taxon>Metazoa</taxon>
        <taxon>Ecdysozoa</taxon>
        <taxon>Nematoda</taxon>
        <taxon>Chromadorea</taxon>
        <taxon>Rhabditida</taxon>
        <taxon>Tylenchina</taxon>
        <taxon>Panagrolaimomorpha</taxon>
        <taxon>Strongyloidoidea</taxon>
        <taxon>Steinernematidae</taxon>
        <taxon>Steinernema</taxon>
    </lineage>
</organism>
<evidence type="ECO:0000256" key="6">
    <source>
        <dbReference type="ARBA" id="ARBA00005812"/>
    </source>
</evidence>
<dbReference type="FunFam" id="3.30.470.20:FF:000015">
    <property type="entry name" value="Phosphoribosylaminoimidazole-succinocarboxamide synthase"/>
    <property type="match status" value="1"/>
</dbReference>
<protein>
    <recommendedName>
        <fullName evidence="22">Fructose-1,6-bisphosphate aldolase</fullName>
        <ecNumber evidence="10">4.1.1.21</ecNumber>
        <ecNumber evidence="11">4.1.2.13</ecNumber>
        <ecNumber evidence="9">6.3.2.6</ecNumber>
    </recommendedName>
    <alternativeName>
        <fullName evidence="21">SAICAR synthetase</fullName>
    </alternativeName>
</protein>
<dbReference type="SUPFAM" id="SSF56059">
    <property type="entry name" value="Glutathione synthetase ATP-binding domain-like"/>
    <property type="match status" value="1"/>
</dbReference>